<organism evidence="1">
    <name type="scientific">uncultured Acidimicrobiales bacterium</name>
    <dbReference type="NCBI Taxonomy" id="310071"/>
    <lineage>
        <taxon>Bacteria</taxon>
        <taxon>Bacillati</taxon>
        <taxon>Actinomycetota</taxon>
        <taxon>Acidimicrobiia</taxon>
        <taxon>Acidimicrobiales</taxon>
        <taxon>environmental samples</taxon>
    </lineage>
</organism>
<proteinExistence type="predicted"/>
<dbReference type="InterPro" id="IPR032710">
    <property type="entry name" value="NTF2-like_dom_sf"/>
</dbReference>
<dbReference type="EMBL" id="CADCTF010000101">
    <property type="protein sequence ID" value="CAA9246770.1"/>
    <property type="molecule type" value="Genomic_DNA"/>
</dbReference>
<accession>A0A6J4IAP7</accession>
<dbReference type="AlphaFoldDB" id="A0A6J4IAP7"/>
<reference evidence="1" key="1">
    <citation type="submission" date="2020-02" db="EMBL/GenBank/DDBJ databases">
        <authorList>
            <person name="Meier V. D."/>
        </authorList>
    </citation>
    <scope>NUCLEOTIDE SEQUENCE</scope>
    <source>
        <strain evidence="1">AVDCRST_MAG50</strain>
    </source>
</reference>
<gene>
    <name evidence="1" type="ORF">AVDCRST_MAG50-2036</name>
</gene>
<protein>
    <recommendedName>
        <fullName evidence="2">SnoaL-like domain-containing protein</fullName>
    </recommendedName>
</protein>
<sequence>MADGTHQTARSPKDVVRRFLEAGMGEDGQWDMKVIDECFDRSYWSHTWQGDLDHTGARQGRFFRGLELVERESEDLVGEGDLVVHRSRYRARHVGELFGVAASDRVVTVDHVEMWRVTDGKIVEHWGGLGAGSQLYRAITV</sequence>
<dbReference type="Pfam" id="PF07366">
    <property type="entry name" value="SnoaL"/>
    <property type="match status" value="1"/>
</dbReference>
<name>A0A6J4IAP7_9ACTN</name>
<dbReference type="Gene3D" id="3.10.450.50">
    <property type="match status" value="1"/>
</dbReference>
<evidence type="ECO:0008006" key="2">
    <source>
        <dbReference type="Google" id="ProtNLM"/>
    </source>
</evidence>
<evidence type="ECO:0000313" key="1">
    <source>
        <dbReference type="EMBL" id="CAA9246770.1"/>
    </source>
</evidence>
<dbReference type="GO" id="GO:0030638">
    <property type="term" value="P:polyketide metabolic process"/>
    <property type="evidence" value="ECO:0007669"/>
    <property type="project" value="InterPro"/>
</dbReference>
<dbReference type="InterPro" id="IPR009959">
    <property type="entry name" value="Cyclase_SnoaL-like"/>
</dbReference>
<dbReference type="SUPFAM" id="SSF54427">
    <property type="entry name" value="NTF2-like"/>
    <property type="match status" value="1"/>
</dbReference>